<evidence type="ECO:0000259" key="14">
    <source>
        <dbReference type="Pfam" id="PF06827"/>
    </source>
</evidence>
<dbReference type="NCBIfam" id="TIGR00392">
    <property type="entry name" value="ileS"/>
    <property type="match status" value="1"/>
</dbReference>
<dbReference type="Proteomes" id="UP000198615">
    <property type="component" value="Unassembled WGS sequence"/>
</dbReference>
<evidence type="ECO:0000256" key="2">
    <source>
        <dbReference type="ARBA" id="ARBA00022490"/>
    </source>
</evidence>
<dbReference type="Gene3D" id="3.40.50.620">
    <property type="entry name" value="HUPs"/>
    <property type="match status" value="2"/>
</dbReference>
<comment type="caution">
    <text evidence="16">The sequence shown here is derived from an EMBL/GenBank/DDBJ whole genome shotgun (WGS) entry which is preliminary data.</text>
</comment>
<dbReference type="InterPro" id="IPR013155">
    <property type="entry name" value="M/V/L/I-tRNA-synth_anticd-bd"/>
</dbReference>
<dbReference type="Gene3D" id="1.10.10.830">
    <property type="entry name" value="Ile-tRNA synthetase CP2 domain-like"/>
    <property type="match status" value="1"/>
</dbReference>
<sequence length="940" mass="104925">MTTDYKSTVFLPKTDFPMRAGLPKREPEILAWWKEIDLDRRIREVRKGAEPFILHDGPPYANGHLHMGHALNKILKDLVNRTQHMAGKRTHYVPGWDCHGLPIEWKIEEDYRSKGKDKDAVPVVEFRRQCREFADQWIDTQREEFKRLGVTGDWDHYYTTMTFKAEAQIAREIGKFLMDGSLYKGARPVMWSVVEKTALADAEIEYHDHTSTTIHVRFPVIKPGNPALDGAAIVIWTTTPWTMPGNRAVAYGDDIDYVVVEPTEVAENSLAVVGEKLVVARTLLDDFKAQTKVTALKEVASLKGADIAGTVCAHPLRGQGYDYDVPALAADFATDDAGTGFVHIAPGHGADDFVLGKANDLEVPQTVGDDGVFYDHVPIFAGMHVLEDNMKIAAIIRDHGGLVARGKVKHSYPHSWRSKAPLIFRNTSQWFISMETTGLRDKALKAIDETRFVPAAGQNRLRGMIETRPDWCISRQRAWGVPIPVFTSKETGEPLRDQAVIDRVAEAFEKEGADAWFSSDPSRFLGPDHDPKDYEQVSDIADVWFDSGSTHAFVLESEDEAWADLPWPAQLYLEGSDQHRGWFHSSLLVGCGTRGRAPYEAVLTHGFINAEDGRKMSKSLGNGVDPLEVIEQSGADILRIWVVSSDFTEDLRVGPGILKHAVDHYRRLRNTLRYVLGALDGYSASEALPAERMPELERWVLHRISEIDAVVRQCTHDFDYHTMFLTLHQFCASDLSAFYFDIRKDSLYCDAPQSDRRRAVRTVMNTLFECLTTWLAPICCFTAEEAWRARNTGEFDSVHLQAYPTIPAEWCDEALAEKWAKIRAVRRVVTGALELERAEKRIGSSLQAAPTVYMSAAEKAAFEGLDAAEIFITSGATLSEGTGPDAAYRLSDVAGVACDPTPAAGDKCERCWRVLPEVAVGDPICDRCEDAVSGLVDAAE</sequence>
<protein>
    <recommendedName>
        <fullName evidence="12">Isoleucine--tRNA ligase</fullName>
        <ecNumber evidence="12">6.1.1.5</ecNumber>
    </recommendedName>
    <alternativeName>
        <fullName evidence="12">Isoleucyl-tRNA synthetase</fullName>
        <shortName evidence="12">IleRS</shortName>
    </alternativeName>
</protein>
<accession>A0A8G2BHM9</accession>
<dbReference type="PROSITE" id="PS00178">
    <property type="entry name" value="AA_TRNA_LIGASE_I"/>
    <property type="match status" value="1"/>
</dbReference>
<feature type="binding site" evidence="12">
    <location>
        <position position="618"/>
    </location>
    <ligand>
        <name>ATP</name>
        <dbReference type="ChEBI" id="CHEBI:30616"/>
    </ligand>
</feature>
<dbReference type="OrthoDB" id="9810365at2"/>
<evidence type="ECO:0000313" key="17">
    <source>
        <dbReference type="Proteomes" id="UP000198615"/>
    </source>
</evidence>
<evidence type="ECO:0000256" key="11">
    <source>
        <dbReference type="ARBA" id="ARBA00048359"/>
    </source>
</evidence>
<evidence type="ECO:0000256" key="7">
    <source>
        <dbReference type="ARBA" id="ARBA00022840"/>
    </source>
</evidence>
<dbReference type="GO" id="GO:0004822">
    <property type="term" value="F:isoleucine-tRNA ligase activity"/>
    <property type="evidence" value="ECO:0007669"/>
    <property type="project" value="UniProtKB-UniRule"/>
</dbReference>
<comment type="subunit">
    <text evidence="12">Monomer.</text>
</comment>
<evidence type="ECO:0000313" key="16">
    <source>
        <dbReference type="EMBL" id="SDF76357.1"/>
    </source>
</evidence>
<feature type="binding site" evidence="12">
    <location>
        <position position="911"/>
    </location>
    <ligand>
        <name>Zn(2+)</name>
        <dbReference type="ChEBI" id="CHEBI:29105"/>
    </ligand>
</feature>
<keyword evidence="4 12" id="KW-0479">Metal-binding</keyword>
<dbReference type="InterPro" id="IPR002300">
    <property type="entry name" value="aa-tRNA-synth_Ia"/>
</dbReference>
<dbReference type="PANTHER" id="PTHR42765">
    <property type="entry name" value="SOLEUCYL-TRNA SYNTHETASE"/>
    <property type="match status" value="1"/>
</dbReference>
<dbReference type="InterPro" id="IPR009080">
    <property type="entry name" value="tRNAsynth_Ia_anticodon-bd"/>
</dbReference>
<dbReference type="InterPro" id="IPR002301">
    <property type="entry name" value="Ile-tRNA-ligase"/>
</dbReference>
<dbReference type="PANTHER" id="PTHR42765:SF1">
    <property type="entry name" value="ISOLEUCINE--TRNA LIGASE, MITOCHONDRIAL"/>
    <property type="match status" value="1"/>
</dbReference>
<feature type="domain" description="Methionyl/Valyl/Leucyl/Isoleucyl-tRNA synthetase anticodon-binding" evidence="15">
    <location>
        <begin position="697"/>
        <end position="847"/>
    </location>
</feature>
<dbReference type="Pfam" id="PF06827">
    <property type="entry name" value="zf-FPG_IleRS"/>
    <property type="match status" value="1"/>
</dbReference>
<dbReference type="InterPro" id="IPR050081">
    <property type="entry name" value="Ile-tRNA_ligase"/>
</dbReference>
<dbReference type="InterPro" id="IPR033708">
    <property type="entry name" value="Anticodon_Ile_BEm"/>
</dbReference>
<keyword evidence="9 12" id="KW-0030">Aminoacyl-tRNA synthetase</keyword>
<feature type="binding site" evidence="12">
    <location>
        <position position="908"/>
    </location>
    <ligand>
        <name>Zn(2+)</name>
        <dbReference type="ChEBI" id="CHEBI:29105"/>
    </ligand>
</feature>
<proteinExistence type="inferred from homology"/>
<comment type="domain">
    <text evidence="12">IleRS has two distinct active sites: one for aminoacylation and one for editing. The misactivated valine is translocated from the active site to the editing site, which sterically excludes the correctly activated isoleucine. The single editing site contains two valyl binding pockets, one specific for each substrate (Val-AMP or Val-tRNA(Ile)).</text>
</comment>
<evidence type="ECO:0000256" key="6">
    <source>
        <dbReference type="ARBA" id="ARBA00022833"/>
    </source>
</evidence>
<dbReference type="PRINTS" id="PR00984">
    <property type="entry name" value="TRNASYNTHILE"/>
</dbReference>
<feature type="binding site" evidence="12">
    <location>
        <position position="574"/>
    </location>
    <ligand>
        <name>L-isoleucyl-5'-AMP</name>
        <dbReference type="ChEBI" id="CHEBI:178002"/>
    </ligand>
</feature>
<dbReference type="SUPFAM" id="SSF47323">
    <property type="entry name" value="Anticodon-binding domain of a subclass of class I aminoacyl-tRNA synthetases"/>
    <property type="match status" value="1"/>
</dbReference>
<dbReference type="GO" id="GO:0000049">
    <property type="term" value="F:tRNA binding"/>
    <property type="evidence" value="ECO:0007669"/>
    <property type="project" value="InterPro"/>
</dbReference>
<dbReference type="GO" id="GO:0002161">
    <property type="term" value="F:aminoacyl-tRNA deacylase activity"/>
    <property type="evidence" value="ECO:0007669"/>
    <property type="project" value="InterPro"/>
</dbReference>
<keyword evidence="17" id="KW-1185">Reference proteome</keyword>
<feature type="domain" description="Zinc finger FPG/IleRS-type" evidence="14">
    <location>
        <begin position="905"/>
        <end position="930"/>
    </location>
</feature>
<dbReference type="Gene3D" id="3.90.740.10">
    <property type="entry name" value="Valyl/Leucyl/Isoleucyl-tRNA synthetase, editing domain"/>
    <property type="match status" value="1"/>
</dbReference>
<dbReference type="InterPro" id="IPR010663">
    <property type="entry name" value="Znf_FPG/IleRS"/>
</dbReference>
<dbReference type="InterPro" id="IPR023585">
    <property type="entry name" value="Ile-tRNA-ligase_type1"/>
</dbReference>
<evidence type="ECO:0000256" key="9">
    <source>
        <dbReference type="ARBA" id="ARBA00023146"/>
    </source>
</evidence>
<dbReference type="GO" id="GO:0005829">
    <property type="term" value="C:cytosol"/>
    <property type="evidence" value="ECO:0007669"/>
    <property type="project" value="TreeGrafter"/>
</dbReference>
<dbReference type="RefSeq" id="WP_093150312.1">
    <property type="nucleotide sequence ID" value="NZ_FNBW01000006.1"/>
</dbReference>
<keyword evidence="5 12" id="KW-0547">Nucleotide-binding</keyword>
<dbReference type="AlphaFoldDB" id="A0A8G2BHM9"/>
<feature type="binding site" evidence="12">
    <location>
        <position position="928"/>
    </location>
    <ligand>
        <name>Zn(2+)</name>
        <dbReference type="ChEBI" id="CHEBI:29105"/>
    </ligand>
</feature>
<dbReference type="FunFam" id="3.40.50.620:FF:000042">
    <property type="entry name" value="Isoleucine--tRNA ligase"/>
    <property type="match status" value="1"/>
</dbReference>
<dbReference type="InterPro" id="IPR001412">
    <property type="entry name" value="aa-tRNA-synth_I_CS"/>
</dbReference>
<name>A0A8G2BHM9_9PROT</name>
<comment type="similarity">
    <text evidence="1 12">Belongs to the class-I aminoacyl-tRNA synthetase family. IleS type 1 subfamily.</text>
</comment>
<dbReference type="GO" id="GO:0005524">
    <property type="term" value="F:ATP binding"/>
    <property type="evidence" value="ECO:0007669"/>
    <property type="project" value="UniProtKB-UniRule"/>
</dbReference>
<comment type="subcellular location">
    <subcellularLocation>
        <location evidence="12">Cytoplasm</location>
    </subcellularLocation>
</comment>
<evidence type="ECO:0000259" key="15">
    <source>
        <dbReference type="Pfam" id="PF08264"/>
    </source>
</evidence>
<keyword evidence="8 12" id="KW-0648">Protein biosynthesis</keyword>
<evidence type="ECO:0000256" key="10">
    <source>
        <dbReference type="ARBA" id="ARBA00025217"/>
    </source>
</evidence>
<evidence type="ECO:0000259" key="13">
    <source>
        <dbReference type="Pfam" id="PF00133"/>
    </source>
</evidence>
<feature type="domain" description="Aminoacyl-tRNA synthetase class Ia" evidence="13">
    <location>
        <begin position="29"/>
        <end position="653"/>
    </location>
</feature>
<evidence type="ECO:0000256" key="5">
    <source>
        <dbReference type="ARBA" id="ARBA00022741"/>
    </source>
</evidence>
<dbReference type="GO" id="GO:0008270">
    <property type="term" value="F:zinc ion binding"/>
    <property type="evidence" value="ECO:0007669"/>
    <property type="project" value="UniProtKB-UniRule"/>
</dbReference>
<dbReference type="SUPFAM" id="SSF50677">
    <property type="entry name" value="ValRS/IleRS/LeuRS editing domain"/>
    <property type="match status" value="1"/>
</dbReference>
<feature type="short sequence motif" description="'KMSKS' region" evidence="12">
    <location>
        <begin position="615"/>
        <end position="619"/>
    </location>
</feature>
<dbReference type="HAMAP" id="MF_02002">
    <property type="entry name" value="Ile_tRNA_synth_type1"/>
    <property type="match status" value="1"/>
</dbReference>
<keyword evidence="3 12" id="KW-0436">Ligase</keyword>
<dbReference type="GO" id="GO:0006428">
    <property type="term" value="P:isoleucyl-tRNA aminoacylation"/>
    <property type="evidence" value="ECO:0007669"/>
    <property type="project" value="UniProtKB-UniRule"/>
</dbReference>
<dbReference type="EMBL" id="FNBW01000006">
    <property type="protein sequence ID" value="SDF76357.1"/>
    <property type="molecule type" value="Genomic_DNA"/>
</dbReference>
<gene>
    <name evidence="12" type="primary">ileS</name>
    <name evidence="16" type="ORF">SAMN05660686_02254</name>
</gene>
<dbReference type="SUPFAM" id="SSF52374">
    <property type="entry name" value="Nucleotidylyl transferase"/>
    <property type="match status" value="1"/>
</dbReference>
<evidence type="ECO:0000256" key="12">
    <source>
        <dbReference type="HAMAP-Rule" id="MF_02002"/>
    </source>
</evidence>
<dbReference type="InterPro" id="IPR009008">
    <property type="entry name" value="Val/Leu/Ile-tRNA-synth_edit"/>
</dbReference>
<dbReference type="EC" id="6.1.1.5" evidence="12"/>
<dbReference type="Pfam" id="PF00133">
    <property type="entry name" value="tRNA-synt_1"/>
    <property type="match status" value="1"/>
</dbReference>
<organism evidence="16 17">
    <name type="scientific">Thalassobaculum litoreum DSM 18839</name>
    <dbReference type="NCBI Taxonomy" id="1123362"/>
    <lineage>
        <taxon>Bacteria</taxon>
        <taxon>Pseudomonadati</taxon>
        <taxon>Pseudomonadota</taxon>
        <taxon>Alphaproteobacteria</taxon>
        <taxon>Rhodospirillales</taxon>
        <taxon>Thalassobaculaceae</taxon>
        <taxon>Thalassobaculum</taxon>
    </lineage>
</organism>
<dbReference type="InterPro" id="IPR014729">
    <property type="entry name" value="Rossmann-like_a/b/a_fold"/>
</dbReference>
<comment type="function">
    <text evidence="10 12">Catalyzes the attachment of isoleucine to tRNA(Ile). As IleRS can inadvertently accommodate and process structurally similar amino acids such as valine, to avoid such errors it has two additional distinct tRNA(Ile)-dependent editing activities. One activity is designated as 'pretransfer' editing and involves the hydrolysis of activated Val-AMP. The other activity is designated 'posttransfer' editing and involves deacylation of mischarged Val-tRNA(Ile).</text>
</comment>
<dbReference type="CDD" id="cd07960">
    <property type="entry name" value="Anticodon_Ia_Ile_BEm"/>
    <property type="match status" value="1"/>
</dbReference>
<evidence type="ECO:0000256" key="4">
    <source>
        <dbReference type="ARBA" id="ARBA00022723"/>
    </source>
</evidence>
<dbReference type="Pfam" id="PF08264">
    <property type="entry name" value="Anticodon_1"/>
    <property type="match status" value="1"/>
</dbReference>
<comment type="catalytic activity">
    <reaction evidence="11 12">
        <text>tRNA(Ile) + L-isoleucine + ATP = L-isoleucyl-tRNA(Ile) + AMP + diphosphate</text>
        <dbReference type="Rhea" id="RHEA:11060"/>
        <dbReference type="Rhea" id="RHEA-COMP:9666"/>
        <dbReference type="Rhea" id="RHEA-COMP:9695"/>
        <dbReference type="ChEBI" id="CHEBI:30616"/>
        <dbReference type="ChEBI" id="CHEBI:33019"/>
        <dbReference type="ChEBI" id="CHEBI:58045"/>
        <dbReference type="ChEBI" id="CHEBI:78442"/>
        <dbReference type="ChEBI" id="CHEBI:78528"/>
        <dbReference type="ChEBI" id="CHEBI:456215"/>
        <dbReference type="EC" id="6.1.1.5"/>
    </reaction>
</comment>
<feature type="binding site" evidence="12">
    <location>
        <position position="925"/>
    </location>
    <ligand>
        <name>Zn(2+)</name>
        <dbReference type="ChEBI" id="CHEBI:29105"/>
    </ligand>
</feature>
<reference evidence="16 17" key="1">
    <citation type="submission" date="2016-10" db="EMBL/GenBank/DDBJ databases">
        <authorList>
            <person name="Varghese N."/>
            <person name="Submissions S."/>
        </authorList>
    </citation>
    <scope>NUCLEOTIDE SEQUENCE [LARGE SCALE GENOMIC DNA]</scope>
    <source>
        <strain evidence="16 17">DSM 18839</strain>
    </source>
</reference>
<keyword evidence="6 12" id="KW-0862">Zinc</keyword>
<keyword evidence="2 12" id="KW-0963">Cytoplasm</keyword>
<dbReference type="CDD" id="cd00818">
    <property type="entry name" value="IleRS_core"/>
    <property type="match status" value="1"/>
</dbReference>
<comment type="cofactor">
    <cofactor evidence="12">
        <name>Zn(2+)</name>
        <dbReference type="ChEBI" id="CHEBI:29105"/>
    </cofactor>
    <text evidence="12">Binds 1 zinc ion per subunit.</text>
</comment>
<evidence type="ECO:0000256" key="8">
    <source>
        <dbReference type="ARBA" id="ARBA00022917"/>
    </source>
</evidence>
<evidence type="ECO:0000256" key="1">
    <source>
        <dbReference type="ARBA" id="ARBA00006887"/>
    </source>
</evidence>
<keyword evidence="7 12" id="KW-0067">ATP-binding</keyword>
<evidence type="ECO:0000256" key="3">
    <source>
        <dbReference type="ARBA" id="ARBA00022598"/>
    </source>
</evidence>
<feature type="short sequence motif" description="'HIGH' region" evidence="12">
    <location>
        <begin position="59"/>
        <end position="69"/>
    </location>
</feature>
<dbReference type="Gene3D" id="1.10.730.20">
    <property type="match status" value="1"/>
</dbReference>